<evidence type="ECO:0000256" key="4">
    <source>
        <dbReference type="SAM" id="MobiDB-lite"/>
    </source>
</evidence>
<evidence type="ECO:0000313" key="8">
    <source>
        <dbReference type="Proteomes" id="UP001265746"/>
    </source>
</evidence>
<evidence type="ECO:0000256" key="1">
    <source>
        <dbReference type="ARBA" id="ARBA00009713"/>
    </source>
</evidence>
<dbReference type="InterPro" id="IPR031488">
    <property type="entry name" value="Zn_ribbon_mio"/>
</dbReference>
<sequence length="1075" mass="120028">MDRPEPGLLKWSPNASRDSFLHLNLQHRVVQLYEPTGHAHRGRFDYRKVSKHDDVPPLTTYDWSPSTPGLVAVGTSTGIVNLLRVDDSSNAYMELGLKVARTCLAVAFNTTGLLAVGLDRVRNDQCLHIWDVNRLSTIHASGSGFSASTEPFRDPWKRLEHNASISSIKFFEDNPQTLVVGIKGSGLRLHDLREGNEAVVTFQTKNNNNLAIDYADQNYFASSALDSPGVMIWDRRALSRNVATPSYLDAVDTDDMPFGGALKLDRAVDMESDPQARADRNSFIRKLAYCRDHRGMLAVLSRLGQLKVFSTRPSEYLSTDAESDSPQLLQVRKSNEMDNFYSEVDRKNERIVSFDWLTMPSAALRPRLLVLRANGAFEILEVPSFTRTYPYKLTPWQAPYRGIAGIPNFTYQQIQLELLIKVTEGSSYHSIMKFDTSQTIDTLGPFFVENALSEIPIFGKEKADVGAIAEEALRTYAPEDDLLLDEAASKVPLPEAFVRAKTIAEKLQSLRAYIQSITSSNESDSDKQLKKLSGISLDPSSSSSNRSLHESLLKSTVELTGFPKAAQVILDHVMLLRAKEKYLFDCRVNRAVVADDPWLKGVWGWIGGAEEACDDSGMMSHPLDLSFLGVNTIWTNNLGERPSSRIIEGAPHVGTTVWQRCINGICKRRGLHSYDGVDTKKPYHRQLMLDICLWGASAVSEDTVDISGKSIEKASFWYTRMTAHALFRGDSEGAVRILKDASKAHPELLFVSLALQLVSKGNRDMAAEQLDFDEAVAAKTDPYLRAISSYIATGDWATIANQRSLPLRDRTFVAVRNFGDDRLTQWLAAEVEEAISEGDIEGIVLTGITEKMVDILAKYVEKFHDIQTATLIMSFCAPRYIDDHRCTAWRNAYRAYLQRHKAFYQRTKFEVESTKRSKRDGRPTIKAPSRQIALRCVYCDAETSLLRASPAAPLTGGPTSGTIPGPFHNGRGVVPNPYTEKIATPGIACPNCKRHLPRCVVCLEVVGIPRSDTPAAAAEPEATKLASQFPTFCLKCEHVLHLDHARQWFARHNECPVPECRCRCNFRANPELNYR</sequence>
<dbReference type="FunFam" id="2.130.10.10:FF:001167">
    <property type="entry name" value="Uncharacterized protein"/>
    <property type="match status" value="1"/>
</dbReference>
<gene>
    <name evidence="7" type="ORF">N8I77_008011</name>
</gene>
<accession>A0AAD9W253</accession>
<dbReference type="InterPro" id="IPR037593">
    <property type="entry name" value="MIOS/Sea4"/>
</dbReference>
<name>A0AAD9W253_PHOAM</name>
<feature type="domain" description="GATOR2 complex protein MIO zinc-ribbon like" evidence="5">
    <location>
        <begin position="987"/>
        <end position="1065"/>
    </location>
</feature>
<keyword evidence="2" id="KW-0853">WD repeat</keyword>
<dbReference type="Pfam" id="PF17034">
    <property type="entry name" value="zinc_ribbon_16"/>
    <property type="match status" value="1"/>
</dbReference>
<keyword evidence="3" id="KW-0677">Repeat</keyword>
<evidence type="ECO:0000259" key="6">
    <source>
        <dbReference type="Pfam" id="PF21719"/>
    </source>
</evidence>
<feature type="domain" description="MIOS-like alpha-solenoid" evidence="6">
    <location>
        <begin position="576"/>
        <end position="814"/>
    </location>
</feature>
<evidence type="ECO:0000256" key="3">
    <source>
        <dbReference type="ARBA" id="ARBA00022737"/>
    </source>
</evidence>
<dbReference type="PANTHER" id="PTHR16453:SF9">
    <property type="entry name" value="GATOR COMPLEX PROTEIN MIOS"/>
    <property type="match status" value="1"/>
</dbReference>
<feature type="compositionally biased region" description="Low complexity" evidence="4">
    <location>
        <begin position="532"/>
        <end position="546"/>
    </location>
</feature>
<evidence type="ECO:0000313" key="7">
    <source>
        <dbReference type="EMBL" id="KAK2605151.1"/>
    </source>
</evidence>
<dbReference type="GO" id="GO:0005737">
    <property type="term" value="C:cytoplasm"/>
    <property type="evidence" value="ECO:0007669"/>
    <property type="project" value="TreeGrafter"/>
</dbReference>
<organism evidence="7 8">
    <name type="scientific">Phomopsis amygdali</name>
    <name type="common">Fusicoccum amygdali</name>
    <dbReference type="NCBI Taxonomy" id="1214568"/>
    <lineage>
        <taxon>Eukaryota</taxon>
        <taxon>Fungi</taxon>
        <taxon>Dikarya</taxon>
        <taxon>Ascomycota</taxon>
        <taxon>Pezizomycotina</taxon>
        <taxon>Sordariomycetes</taxon>
        <taxon>Sordariomycetidae</taxon>
        <taxon>Diaporthales</taxon>
        <taxon>Diaporthaceae</taxon>
        <taxon>Diaporthe</taxon>
    </lineage>
</organism>
<dbReference type="Proteomes" id="UP001265746">
    <property type="component" value="Unassembled WGS sequence"/>
</dbReference>
<evidence type="ECO:0000259" key="5">
    <source>
        <dbReference type="Pfam" id="PF17034"/>
    </source>
</evidence>
<dbReference type="Gene3D" id="2.130.10.10">
    <property type="entry name" value="YVTN repeat-like/Quinoprotein amine dehydrogenase"/>
    <property type="match status" value="1"/>
</dbReference>
<reference evidence="7" key="1">
    <citation type="submission" date="2023-06" db="EMBL/GenBank/DDBJ databases">
        <authorList>
            <person name="Noh H."/>
        </authorList>
    </citation>
    <scope>NUCLEOTIDE SEQUENCE</scope>
    <source>
        <strain evidence="7">DUCC20226</strain>
    </source>
</reference>
<dbReference type="InterPro" id="IPR015943">
    <property type="entry name" value="WD40/YVTN_repeat-like_dom_sf"/>
</dbReference>
<protein>
    <submittedName>
        <fullName evidence="7">Uncharacterized protein</fullName>
    </submittedName>
</protein>
<dbReference type="Pfam" id="PF21719">
    <property type="entry name" value="MIOS_a-sol"/>
    <property type="match status" value="1"/>
</dbReference>
<comment type="caution">
    <text evidence="7">The sequence shown here is derived from an EMBL/GenBank/DDBJ whole genome shotgun (WGS) entry which is preliminary data.</text>
</comment>
<dbReference type="EMBL" id="JAUJFL010000004">
    <property type="protein sequence ID" value="KAK2605151.1"/>
    <property type="molecule type" value="Genomic_DNA"/>
</dbReference>
<dbReference type="AlphaFoldDB" id="A0AAD9W253"/>
<feature type="region of interest" description="Disordered" evidence="4">
    <location>
        <begin position="524"/>
        <end position="546"/>
    </location>
</feature>
<keyword evidence="8" id="KW-1185">Reference proteome</keyword>
<dbReference type="GO" id="GO:1904263">
    <property type="term" value="P:positive regulation of TORC1 signaling"/>
    <property type="evidence" value="ECO:0007669"/>
    <property type="project" value="TreeGrafter"/>
</dbReference>
<dbReference type="InterPro" id="IPR049092">
    <property type="entry name" value="MIOS_a-sol"/>
</dbReference>
<dbReference type="SUPFAM" id="SSF50978">
    <property type="entry name" value="WD40 repeat-like"/>
    <property type="match status" value="1"/>
</dbReference>
<dbReference type="InterPro" id="IPR036322">
    <property type="entry name" value="WD40_repeat_dom_sf"/>
</dbReference>
<evidence type="ECO:0000256" key="2">
    <source>
        <dbReference type="ARBA" id="ARBA00022574"/>
    </source>
</evidence>
<dbReference type="PANTHER" id="PTHR16453">
    <property type="entry name" value="WD40 DOMAIN-CONTAINING PROTEIN MIO FAMILY MEMBER"/>
    <property type="match status" value="1"/>
</dbReference>
<proteinExistence type="inferred from homology"/>
<comment type="similarity">
    <text evidence="1">Belongs to the WD repeat mio family.</text>
</comment>